<organism evidence="7">
    <name type="scientific">uncultured sulfate-reducing bacterium</name>
    <dbReference type="NCBI Taxonomy" id="153939"/>
    <lineage>
        <taxon>Bacteria</taxon>
        <taxon>environmental samples</taxon>
    </lineage>
</organism>
<dbReference type="InterPro" id="IPR028161">
    <property type="entry name" value="Met8-like"/>
</dbReference>
<dbReference type="Pfam" id="PF13241">
    <property type="entry name" value="NAD_binding_7"/>
    <property type="match status" value="1"/>
</dbReference>
<protein>
    <recommendedName>
        <fullName evidence="2">precorrin-2 dehydrogenase</fullName>
        <ecNumber evidence="2">1.3.1.76</ecNumber>
    </recommendedName>
</protein>
<dbReference type="PANTHER" id="PTHR35330:SF1">
    <property type="entry name" value="SIROHEME BIOSYNTHESIS PROTEIN MET8"/>
    <property type="match status" value="1"/>
</dbReference>
<evidence type="ECO:0000256" key="2">
    <source>
        <dbReference type="ARBA" id="ARBA00012400"/>
    </source>
</evidence>
<dbReference type="GO" id="GO:0004325">
    <property type="term" value="F:ferrochelatase activity"/>
    <property type="evidence" value="ECO:0007669"/>
    <property type="project" value="InterPro"/>
</dbReference>
<dbReference type="GO" id="GO:0032259">
    <property type="term" value="P:methylation"/>
    <property type="evidence" value="ECO:0007669"/>
    <property type="project" value="UniProtKB-KW"/>
</dbReference>
<comment type="catalytic activity">
    <reaction evidence="6">
        <text>precorrin-2 + NAD(+) = sirohydrochlorin + NADH + 2 H(+)</text>
        <dbReference type="Rhea" id="RHEA:15613"/>
        <dbReference type="ChEBI" id="CHEBI:15378"/>
        <dbReference type="ChEBI" id="CHEBI:57540"/>
        <dbReference type="ChEBI" id="CHEBI:57945"/>
        <dbReference type="ChEBI" id="CHEBI:58351"/>
        <dbReference type="ChEBI" id="CHEBI:58827"/>
        <dbReference type="EC" id="1.3.1.76"/>
    </reaction>
</comment>
<evidence type="ECO:0000256" key="6">
    <source>
        <dbReference type="ARBA" id="ARBA00047561"/>
    </source>
</evidence>
<dbReference type="SUPFAM" id="SSF51735">
    <property type="entry name" value="NAD(P)-binding Rossmann-fold domains"/>
    <property type="match status" value="1"/>
</dbReference>
<keyword evidence="7" id="KW-0808">Transferase</keyword>
<dbReference type="EMBL" id="CT025836">
    <property type="protein sequence ID" value="CAJ31204.1"/>
    <property type="molecule type" value="Genomic_DNA"/>
</dbReference>
<keyword evidence="7" id="KW-0489">Methyltransferase</keyword>
<evidence type="ECO:0000313" key="7">
    <source>
        <dbReference type="EMBL" id="CAJ31204.1"/>
    </source>
</evidence>
<evidence type="ECO:0000256" key="1">
    <source>
        <dbReference type="ARBA" id="ARBA00005010"/>
    </source>
</evidence>
<keyword evidence="4" id="KW-0520">NAD</keyword>
<dbReference type="GO" id="GO:0019354">
    <property type="term" value="P:siroheme biosynthetic process"/>
    <property type="evidence" value="ECO:0007669"/>
    <property type="project" value="UniProtKB-UniPathway"/>
</dbReference>
<dbReference type="GO" id="GO:0008168">
    <property type="term" value="F:methyltransferase activity"/>
    <property type="evidence" value="ECO:0007669"/>
    <property type="project" value="UniProtKB-KW"/>
</dbReference>
<keyword evidence="5" id="KW-0627">Porphyrin biosynthesis</keyword>
<dbReference type="AlphaFoldDB" id="Q3IBJ9"/>
<comment type="pathway">
    <text evidence="1">Porphyrin-containing compound metabolism; siroheme biosynthesis; sirohydrochlorin from precorrin-2: step 1/1.</text>
</comment>
<dbReference type="Gene3D" id="3.30.160.110">
    <property type="entry name" value="Siroheme synthase, domain 2"/>
    <property type="match status" value="1"/>
</dbReference>
<evidence type="ECO:0000256" key="3">
    <source>
        <dbReference type="ARBA" id="ARBA00023002"/>
    </source>
</evidence>
<sequence>MPHKFMPISVSLKDRPCLVVGGGLVALRKVESLLDYDAAVTVVAPEAHEKLEYHAKRGRIRLERREYQSPEAARYGLVISATDDAALNGRVHEDARGAGALVNVVDDPPHCDFIFPAVVRRDCLTAAISTDGKAPFMSGHLRLVLENIFPQHWGRLMRLAASFRNRVRGRWADNPAKKDACYAEFLEADWKTMLKESSEEEIEEELTRMLLISE</sequence>
<reference evidence="7" key="1">
    <citation type="journal article" date="2005" name="J. Bacteriol.">
        <title>Clustered genes related to sulfate respiration in uncultured prokaryotes support the theory of their concomitant horizontal transfer.</title>
        <authorList>
            <person name="Mussmann M."/>
            <person name="Richter M."/>
            <person name="Lombardot T."/>
            <person name="Meyerdierks A."/>
            <person name="Kuever J."/>
            <person name="Kube M."/>
            <person name="Glockner F.O."/>
            <person name="Amann R."/>
        </authorList>
    </citation>
    <scope>NUCLEOTIDE SEQUENCE</scope>
</reference>
<keyword evidence="3" id="KW-0560">Oxidoreductase</keyword>
<dbReference type="SUPFAM" id="SSF75615">
    <property type="entry name" value="Siroheme synthase middle domains-like"/>
    <property type="match status" value="1"/>
</dbReference>
<gene>
    <name evidence="7" type="primary">hemD</name>
    <name evidence="7" type="ORF">ws7f8_13</name>
</gene>
<accession>Q3IBJ9</accession>
<evidence type="ECO:0000256" key="4">
    <source>
        <dbReference type="ARBA" id="ARBA00023027"/>
    </source>
</evidence>
<dbReference type="InterPro" id="IPR036291">
    <property type="entry name" value="NAD(P)-bd_dom_sf"/>
</dbReference>
<dbReference type="UniPathway" id="UPA00262">
    <property type="reaction ID" value="UER00222"/>
</dbReference>
<dbReference type="EC" id="1.3.1.76" evidence="2"/>
<dbReference type="GO" id="GO:0043115">
    <property type="term" value="F:precorrin-2 dehydrogenase activity"/>
    <property type="evidence" value="ECO:0007669"/>
    <property type="project" value="UniProtKB-EC"/>
</dbReference>
<dbReference type="InterPro" id="IPR006367">
    <property type="entry name" value="Sirohaem_synthase_N"/>
</dbReference>
<dbReference type="PANTHER" id="PTHR35330">
    <property type="entry name" value="SIROHEME BIOSYNTHESIS PROTEIN MET8"/>
    <property type="match status" value="1"/>
</dbReference>
<proteinExistence type="predicted"/>
<name>Q3IBJ9_9BACT</name>
<dbReference type="Gene3D" id="3.40.50.720">
    <property type="entry name" value="NAD(P)-binding Rossmann-like Domain"/>
    <property type="match status" value="1"/>
</dbReference>
<dbReference type="NCBIfam" id="TIGR01470">
    <property type="entry name" value="cysG_Nterm"/>
    <property type="match status" value="1"/>
</dbReference>
<evidence type="ECO:0000256" key="5">
    <source>
        <dbReference type="ARBA" id="ARBA00023244"/>
    </source>
</evidence>